<dbReference type="AlphaFoldDB" id="A0A4S2MUB0"/>
<dbReference type="EMBL" id="ML220127">
    <property type="protein sequence ID" value="TGZ80093.1"/>
    <property type="molecule type" value="Genomic_DNA"/>
</dbReference>
<dbReference type="STRING" id="341454.A0A4S2MUB0"/>
<dbReference type="SUPFAM" id="SSF81901">
    <property type="entry name" value="HCP-like"/>
    <property type="match status" value="1"/>
</dbReference>
<feature type="compositionally biased region" description="Basic and acidic residues" evidence="1">
    <location>
        <begin position="22"/>
        <end position="31"/>
    </location>
</feature>
<feature type="compositionally biased region" description="Basic and acidic residues" evidence="1">
    <location>
        <begin position="52"/>
        <end position="62"/>
    </location>
</feature>
<feature type="compositionally biased region" description="Polar residues" evidence="1">
    <location>
        <begin position="39"/>
        <end position="48"/>
    </location>
</feature>
<dbReference type="GO" id="GO:0032153">
    <property type="term" value="C:cell division site"/>
    <property type="evidence" value="ECO:0007669"/>
    <property type="project" value="TreeGrafter"/>
</dbReference>
<gene>
    <name evidence="2" type="ORF">EX30DRAFT_349802</name>
</gene>
<dbReference type="Gene3D" id="1.25.40.10">
    <property type="entry name" value="Tetratricopeptide repeat domain"/>
    <property type="match status" value="1"/>
</dbReference>
<sequence>MTLKDLFRHHRTPSDETAPVEAGRRNSEPSKDPIPNVTFMRSDTTTMSVIHPPDHPPEERSGSSKNRLSPPSISRPRSRSSSVSKMFHIHRDRSSTSVNLPANLPDPDSRPRSADPVEEEAAWEQRATALANVDPSRPGASRRHSVSRTPSAQEISASNAAIDKALKLHNDGQIKESTEMLEKLADPNGENMALAQVFYGLALRHGWGIQKNEEKALAFLRYAARNSAAFEDQALRAGQKQGGVAKGELTLAIYELGNSFKNGWGVQKDLVAAREYYETAANLGDVDAMNAVAECYQLGLGIKKNMVRADPTLLSRKRSLIPNAEESSPMVPQG</sequence>
<dbReference type="Proteomes" id="UP000298138">
    <property type="component" value="Unassembled WGS sequence"/>
</dbReference>
<dbReference type="PANTHER" id="PTHR43628:SF1">
    <property type="entry name" value="CHITIN SYNTHASE REGULATORY FACTOR 2-RELATED"/>
    <property type="match status" value="1"/>
</dbReference>
<dbReference type="InParanoid" id="A0A4S2MUB0"/>
<dbReference type="GO" id="GO:0010972">
    <property type="term" value="P:negative regulation of G2/M transition of mitotic cell cycle"/>
    <property type="evidence" value="ECO:0007669"/>
    <property type="project" value="TreeGrafter"/>
</dbReference>
<feature type="region of interest" description="Disordered" evidence="1">
    <location>
        <begin position="1"/>
        <end position="156"/>
    </location>
</feature>
<protein>
    <submittedName>
        <fullName evidence="2">HCP-like protein</fullName>
    </submittedName>
</protein>
<dbReference type="SMART" id="SM00671">
    <property type="entry name" value="SEL1"/>
    <property type="match status" value="2"/>
</dbReference>
<dbReference type="InterPro" id="IPR006597">
    <property type="entry name" value="Sel1-like"/>
</dbReference>
<evidence type="ECO:0000313" key="2">
    <source>
        <dbReference type="EMBL" id="TGZ80093.1"/>
    </source>
</evidence>
<feature type="compositionally biased region" description="Low complexity" evidence="1">
    <location>
        <begin position="69"/>
        <end position="84"/>
    </location>
</feature>
<evidence type="ECO:0000256" key="1">
    <source>
        <dbReference type="SAM" id="MobiDB-lite"/>
    </source>
</evidence>
<name>A0A4S2MUB0_9PEZI</name>
<organism evidence="2 3">
    <name type="scientific">Ascodesmis nigricans</name>
    <dbReference type="NCBI Taxonomy" id="341454"/>
    <lineage>
        <taxon>Eukaryota</taxon>
        <taxon>Fungi</taxon>
        <taxon>Dikarya</taxon>
        <taxon>Ascomycota</taxon>
        <taxon>Pezizomycotina</taxon>
        <taxon>Pezizomycetes</taxon>
        <taxon>Pezizales</taxon>
        <taxon>Ascodesmidaceae</taxon>
        <taxon>Ascodesmis</taxon>
    </lineage>
</organism>
<keyword evidence="3" id="KW-1185">Reference proteome</keyword>
<dbReference type="InterPro" id="IPR011990">
    <property type="entry name" value="TPR-like_helical_dom_sf"/>
</dbReference>
<reference evidence="2 3" key="1">
    <citation type="submission" date="2019-04" db="EMBL/GenBank/DDBJ databases">
        <title>Comparative genomics and transcriptomics to analyze fruiting body development in filamentous ascomycetes.</title>
        <authorList>
            <consortium name="DOE Joint Genome Institute"/>
            <person name="Lutkenhaus R."/>
            <person name="Traeger S."/>
            <person name="Breuer J."/>
            <person name="Kuo A."/>
            <person name="Lipzen A."/>
            <person name="Pangilinan J."/>
            <person name="Dilworth D."/>
            <person name="Sandor L."/>
            <person name="Poggeler S."/>
            <person name="Barry K."/>
            <person name="Grigoriev I.V."/>
            <person name="Nowrousian M."/>
        </authorList>
    </citation>
    <scope>NUCLEOTIDE SEQUENCE [LARGE SCALE GENOMIC DNA]</scope>
    <source>
        <strain evidence="2 3">CBS 389.68</strain>
    </source>
</reference>
<feature type="compositionally biased region" description="Polar residues" evidence="1">
    <location>
        <begin position="147"/>
        <end position="156"/>
    </location>
</feature>
<dbReference type="PANTHER" id="PTHR43628">
    <property type="entry name" value="ACTIVATOR OF C KINASE PROTEIN 1-RELATED"/>
    <property type="match status" value="1"/>
</dbReference>
<dbReference type="OrthoDB" id="2148946at2759"/>
<dbReference type="InterPro" id="IPR052945">
    <property type="entry name" value="Mitotic_Regulator"/>
</dbReference>
<evidence type="ECO:0000313" key="3">
    <source>
        <dbReference type="Proteomes" id="UP000298138"/>
    </source>
</evidence>
<proteinExistence type="predicted"/>
<dbReference type="Pfam" id="PF08238">
    <property type="entry name" value="Sel1"/>
    <property type="match status" value="3"/>
</dbReference>
<accession>A0A4S2MUB0</accession>